<keyword evidence="2" id="KW-1133">Transmembrane helix</keyword>
<feature type="transmembrane region" description="Helical" evidence="2">
    <location>
        <begin position="274"/>
        <end position="298"/>
    </location>
</feature>
<comment type="similarity">
    <text evidence="1">Belongs to the LIMR family.</text>
</comment>
<dbReference type="WBParaSite" id="L893_g17543.t1">
    <property type="protein sequence ID" value="L893_g17543.t1"/>
    <property type="gene ID" value="L893_g17543"/>
</dbReference>
<dbReference type="Proteomes" id="UP000095287">
    <property type="component" value="Unplaced"/>
</dbReference>
<accession>A0A1I7YL72</accession>
<keyword evidence="2" id="KW-0472">Membrane</keyword>
<dbReference type="PANTHER" id="PTHR12625:SF0">
    <property type="entry name" value="PROTEIN LILIPOD"/>
    <property type="match status" value="1"/>
</dbReference>
<reference evidence="4" key="1">
    <citation type="submission" date="2016-11" db="UniProtKB">
        <authorList>
            <consortium name="WormBaseParasite"/>
        </authorList>
    </citation>
    <scope>IDENTIFICATION</scope>
</reference>
<feature type="transmembrane region" description="Helical" evidence="2">
    <location>
        <begin position="386"/>
        <end position="407"/>
    </location>
</feature>
<dbReference type="PANTHER" id="PTHR12625">
    <property type="entry name" value="LIPOCALIN-1 INTERACTING MEMBRANE RECEPTOR LIMR"/>
    <property type="match status" value="1"/>
</dbReference>
<protein>
    <submittedName>
        <fullName evidence="4">LMBR1-like membrane protein</fullName>
    </submittedName>
</protein>
<dbReference type="GO" id="GO:0004888">
    <property type="term" value="F:transmembrane signaling receptor activity"/>
    <property type="evidence" value="ECO:0007669"/>
    <property type="project" value="TreeGrafter"/>
</dbReference>
<feature type="transmembrane region" description="Helical" evidence="2">
    <location>
        <begin position="179"/>
        <end position="202"/>
    </location>
</feature>
<evidence type="ECO:0000256" key="2">
    <source>
        <dbReference type="SAM" id="Phobius"/>
    </source>
</evidence>
<feature type="transmembrane region" description="Helical" evidence="2">
    <location>
        <begin position="84"/>
        <end position="106"/>
    </location>
</feature>
<sequence length="453" mass="50895">MKGVSTLQVIPDPPIPIAQSSPNFSSSSAIDLDQPLICKLGQRCFDIFSVYALLKPDFHDCASVAMEFDADEEFRRAEAEFHAFVRQHIICFLVFIALYLTSYAFIRYWKTRSDNDELYSGDEDYFVYRISLWMCTFALAVAIGAVTLLPFSILGSEVLQAYPTNWYLQWLNWSLIHSMWNYVFVLSNLALFVFLPFSYFFIESQGLSWFSSDSTNARRIPMKGVMSRVYETAIVCILLAVLLIFFVDIIYSLLMPTAADYSPLSLFSNITTVNIPLIYSCLSLFGTIGLLITAPVGFARIFSVVSENVVRPPPASNPPDEGVLLAAKLEKMSAAYRQLGVAEGMRAMRSPAPAPRGGFYKTTTMFFPENALRGYQRVLESIKYPVIMLVLLVLTGLSVLMVGINTLKLVFGYRALPAYVEQMEVHSRHTFGIFGAVIEVIIILHRSTSCPLH</sequence>
<evidence type="ECO:0000256" key="1">
    <source>
        <dbReference type="ARBA" id="ARBA00010487"/>
    </source>
</evidence>
<dbReference type="InterPro" id="IPR006876">
    <property type="entry name" value="LMBR1-like_membr_prot"/>
</dbReference>
<dbReference type="InterPro" id="IPR008075">
    <property type="entry name" value="LIMR"/>
</dbReference>
<keyword evidence="3" id="KW-1185">Reference proteome</keyword>
<dbReference type="AlphaFoldDB" id="A0A1I7YL72"/>
<keyword evidence="2" id="KW-0812">Transmembrane</keyword>
<feature type="transmembrane region" description="Helical" evidence="2">
    <location>
        <begin position="126"/>
        <end position="153"/>
    </location>
</feature>
<evidence type="ECO:0000313" key="3">
    <source>
        <dbReference type="Proteomes" id="UP000095287"/>
    </source>
</evidence>
<dbReference type="PRINTS" id="PR01692">
    <property type="entry name" value="LIPOCALINIMR"/>
</dbReference>
<feature type="transmembrane region" description="Helical" evidence="2">
    <location>
        <begin position="229"/>
        <end position="254"/>
    </location>
</feature>
<evidence type="ECO:0000313" key="4">
    <source>
        <dbReference type="WBParaSite" id="L893_g17543.t1"/>
    </source>
</evidence>
<dbReference type="GO" id="GO:0005886">
    <property type="term" value="C:plasma membrane"/>
    <property type="evidence" value="ECO:0007669"/>
    <property type="project" value="TreeGrafter"/>
</dbReference>
<organism evidence="3 4">
    <name type="scientific">Steinernema glaseri</name>
    <dbReference type="NCBI Taxonomy" id="37863"/>
    <lineage>
        <taxon>Eukaryota</taxon>
        <taxon>Metazoa</taxon>
        <taxon>Ecdysozoa</taxon>
        <taxon>Nematoda</taxon>
        <taxon>Chromadorea</taxon>
        <taxon>Rhabditida</taxon>
        <taxon>Tylenchina</taxon>
        <taxon>Panagrolaimomorpha</taxon>
        <taxon>Strongyloidoidea</taxon>
        <taxon>Steinernematidae</taxon>
        <taxon>Steinernema</taxon>
    </lineage>
</organism>
<name>A0A1I7YL72_9BILA</name>
<dbReference type="Pfam" id="PF04791">
    <property type="entry name" value="LMBR1"/>
    <property type="match status" value="1"/>
</dbReference>
<proteinExistence type="inferred from homology"/>
<dbReference type="GO" id="GO:0007165">
    <property type="term" value="P:signal transduction"/>
    <property type="evidence" value="ECO:0007669"/>
    <property type="project" value="TreeGrafter"/>
</dbReference>